<comment type="caution">
    <text evidence="1">The sequence shown here is derived from an EMBL/GenBank/DDBJ whole genome shotgun (WGS) entry which is preliminary data.</text>
</comment>
<sequence length="81" mass="8757">MFRSRSSMFWSHIQNQAHVGNVGILVANFCNNLDAGLSKGVDEQFGLGDVILLGKDSQNFTLQAVMLVAALDQLGCDSQIT</sequence>
<organism evidence="1 2">
    <name type="scientific">Pleurodeles waltl</name>
    <name type="common">Iberian ribbed newt</name>
    <dbReference type="NCBI Taxonomy" id="8319"/>
    <lineage>
        <taxon>Eukaryota</taxon>
        <taxon>Metazoa</taxon>
        <taxon>Chordata</taxon>
        <taxon>Craniata</taxon>
        <taxon>Vertebrata</taxon>
        <taxon>Euteleostomi</taxon>
        <taxon>Amphibia</taxon>
        <taxon>Batrachia</taxon>
        <taxon>Caudata</taxon>
        <taxon>Salamandroidea</taxon>
        <taxon>Salamandridae</taxon>
        <taxon>Pleurodelinae</taxon>
        <taxon>Pleurodeles</taxon>
    </lineage>
</organism>
<keyword evidence="2" id="KW-1185">Reference proteome</keyword>
<proteinExistence type="predicted"/>
<accession>A0AAV7WXW6</accession>
<dbReference type="AlphaFoldDB" id="A0AAV7WXW6"/>
<reference evidence="1" key="1">
    <citation type="journal article" date="2022" name="bioRxiv">
        <title>Sequencing and chromosome-scale assembly of the giantPleurodeles waltlgenome.</title>
        <authorList>
            <person name="Brown T."/>
            <person name="Elewa A."/>
            <person name="Iarovenko S."/>
            <person name="Subramanian E."/>
            <person name="Araus A.J."/>
            <person name="Petzold A."/>
            <person name="Susuki M."/>
            <person name="Suzuki K.-i.T."/>
            <person name="Hayashi T."/>
            <person name="Toyoda A."/>
            <person name="Oliveira C."/>
            <person name="Osipova E."/>
            <person name="Leigh N.D."/>
            <person name="Simon A."/>
            <person name="Yun M.H."/>
        </authorList>
    </citation>
    <scope>NUCLEOTIDE SEQUENCE</scope>
    <source>
        <strain evidence="1">20211129_DDA</strain>
        <tissue evidence="1">Liver</tissue>
    </source>
</reference>
<dbReference type="EMBL" id="JANPWB010000001">
    <property type="protein sequence ID" value="KAJ1217532.1"/>
    <property type="molecule type" value="Genomic_DNA"/>
</dbReference>
<dbReference type="Proteomes" id="UP001066276">
    <property type="component" value="Chromosome 1_1"/>
</dbReference>
<name>A0AAV7WXW6_PLEWA</name>
<protein>
    <submittedName>
        <fullName evidence="1">Uncharacterized protein</fullName>
    </submittedName>
</protein>
<evidence type="ECO:0000313" key="2">
    <source>
        <dbReference type="Proteomes" id="UP001066276"/>
    </source>
</evidence>
<gene>
    <name evidence="1" type="ORF">NDU88_005126</name>
</gene>
<evidence type="ECO:0000313" key="1">
    <source>
        <dbReference type="EMBL" id="KAJ1217532.1"/>
    </source>
</evidence>